<evidence type="ECO:0000313" key="1">
    <source>
        <dbReference type="EMBL" id="CAH2308284.1"/>
    </source>
</evidence>
<keyword evidence="2" id="KW-1185">Reference proteome</keyword>
<name>A0AAD1WGI8_PELCU</name>
<reference evidence="1" key="1">
    <citation type="submission" date="2022-03" db="EMBL/GenBank/DDBJ databases">
        <authorList>
            <person name="Alioto T."/>
            <person name="Alioto T."/>
            <person name="Gomez Garrido J."/>
        </authorList>
    </citation>
    <scope>NUCLEOTIDE SEQUENCE</scope>
</reference>
<organism evidence="1 2">
    <name type="scientific">Pelobates cultripes</name>
    <name type="common">Western spadefoot toad</name>
    <dbReference type="NCBI Taxonomy" id="61616"/>
    <lineage>
        <taxon>Eukaryota</taxon>
        <taxon>Metazoa</taxon>
        <taxon>Chordata</taxon>
        <taxon>Craniata</taxon>
        <taxon>Vertebrata</taxon>
        <taxon>Euteleostomi</taxon>
        <taxon>Amphibia</taxon>
        <taxon>Batrachia</taxon>
        <taxon>Anura</taxon>
        <taxon>Pelobatoidea</taxon>
        <taxon>Pelobatidae</taxon>
        <taxon>Pelobates</taxon>
    </lineage>
</organism>
<accession>A0AAD1WGI8</accession>
<dbReference type="PANTHER" id="PTHR28457:SF1">
    <property type="entry name" value="CILIA- AND FLAGELLA-ASSOCIATED PROTEIN 119"/>
    <property type="match status" value="1"/>
</dbReference>
<dbReference type="PANTHER" id="PTHR28457">
    <property type="entry name" value="COILED-COIL DOMAIN-CONTAINING PROTEIN 189"/>
    <property type="match status" value="1"/>
</dbReference>
<dbReference type="Proteomes" id="UP001295444">
    <property type="component" value="Chromosome 07"/>
</dbReference>
<protein>
    <submittedName>
        <fullName evidence="1">Uncharacterized protein</fullName>
    </submittedName>
</protein>
<proteinExistence type="predicted"/>
<gene>
    <name evidence="1" type="ORF">PECUL_23A014286</name>
</gene>
<evidence type="ECO:0000313" key="2">
    <source>
        <dbReference type="Proteomes" id="UP001295444"/>
    </source>
</evidence>
<dbReference type="InterPro" id="IPR032727">
    <property type="entry name" value="CLAMP"/>
</dbReference>
<sequence>MVSVCELTKKSQVCLWRDLTVQDLDVLQKTNHIEEFHRTLSQILGIEGSVSEWHAPILLDLFYYTWRFCQRCRFSKEQTSCLFSIVKDTHSACAGCAVGNPDDCFRHFQELLRCHAVHRPPFSVNLFTQQQIEHISGYFLNTYFRHFKLYKYVFTPQVRLDLDISYNSIPEPGIRRDQDMFDA</sequence>
<dbReference type="EMBL" id="OW240918">
    <property type="protein sequence ID" value="CAH2308284.1"/>
    <property type="molecule type" value="Genomic_DNA"/>
</dbReference>
<dbReference type="Pfam" id="PF14769">
    <property type="entry name" value="CLAMP"/>
    <property type="match status" value="1"/>
</dbReference>
<dbReference type="AlphaFoldDB" id="A0AAD1WGI8"/>